<evidence type="ECO:0000256" key="1">
    <source>
        <dbReference type="ARBA" id="ARBA00004651"/>
    </source>
</evidence>
<dbReference type="GO" id="GO:0055085">
    <property type="term" value="P:transmembrane transport"/>
    <property type="evidence" value="ECO:0007669"/>
    <property type="project" value="InterPro"/>
</dbReference>
<keyword evidence="3" id="KW-1003">Cell membrane</keyword>
<dbReference type="Gene3D" id="1.10.3720.10">
    <property type="entry name" value="MetI-like"/>
    <property type="match status" value="1"/>
</dbReference>
<dbReference type="InterPro" id="IPR000515">
    <property type="entry name" value="MetI-like"/>
</dbReference>
<feature type="transmembrane region" description="Helical" evidence="7">
    <location>
        <begin position="185"/>
        <end position="210"/>
    </location>
</feature>
<feature type="transmembrane region" description="Helical" evidence="7">
    <location>
        <begin position="12"/>
        <end position="33"/>
    </location>
</feature>
<keyword evidence="2 7" id="KW-0813">Transport</keyword>
<dbReference type="PROSITE" id="PS50928">
    <property type="entry name" value="ABC_TM1"/>
    <property type="match status" value="1"/>
</dbReference>
<feature type="transmembrane region" description="Helical" evidence="7">
    <location>
        <begin position="79"/>
        <end position="99"/>
    </location>
</feature>
<evidence type="ECO:0000256" key="5">
    <source>
        <dbReference type="ARBA" id="ARBA00022989"/>
    </source>
</evidence>
<organism evidence="9 10">
    <name type="scientific">Hartmannibacter diazotrophicus</name>
    <dbReference type="NCBI Taxonomy" id="1482074"/>
    <lineage>
        <taxon>Bacteria</taxon>
        <taxon>Pseudomonadati</taxon>
        <taxon>Pseudomonadota</taxon>
        <taxon>Alphaproteobacteria</taxon>
        <taxon>Hyphomicrobiales</taxon>
        <taxon>Pleomorphomonadaceae</taxon>
        <taxon>Hartmannibacter</taxon>
    </lineage>
</organism>
<comment type="similarity">
    <text evidence="7">Belongs to the binding-protein-dependent transport system permease family.</text>
</comment>
<dbReference type="Pfam" id="PF00528">
    <property type="entry name" value="BPD_transp_1"/>
    <property type="match status" value="1"/>
</dbReference>
<accession>A0A2C9DCP9</accession>
<evidence type="ECO:0000256" key="6">
    <source>
        <dbReference type="ARBA" id="ARBA00023136"/>
    </source>
</evidence>
<evidence type="ECO:0000256" key="3">
    <source>
        <dbReference type="ARBA" id="ARBA00022475"/>
    </source>
</evidence>
<sequence length="276" mass="29668">MNAERGSLPAGRILAGLAVILALAVFLGPLVWIGSTAYKPAREIFSVPPTFAFTPTLDNFRQLFSLFDVALLTGNSLKIALGTTALALLVGVPAGYALARSGWKHAATIAYALLAIRMMPRVVTLMPFYLMMRDVGLLGTVWAVVLTDATLSAGFVVWMMFSYFRALPPEAEYAAQLDGRTAFGAFLFVAVPLVIPGIIASSLLSIMLAWNDFLTPVYLTTADSKPLSVALLSAYGTKDVSWGTMGALAHFSTLPIVLMALLLNRYFVQGLTRGMH</sequence>
<keyword evidence="5 7" id="KW-1133">Transmembrane helix</keyword>
<keyword evidence="4 7" id="KW-0812">Transmembrane</keyword>
<dbReference type="SUPFAM" id="SSF161098">
    <property type="entry name" value="MetI-like"/>
    <property type="match status" value="1"/>
</dbReference>
<dbReference type="PANTHER" id="PTHR32243">
    <property type="entry name" value="MALTOSE TRANSPORT SYSTEM PERMEASE-RELATED"/>
    <property type="match status" value="1"/>
</dbReference>
<keyword evidence="6 7" id="KW-0472">Membrane</keyword>
<dbReference type="AlphaFoldDB" id="A0A2C9DCP9"/>
<keyword evidence="10" id="KW-1185">Reference proteome</keyword>
<feature type="transmembrane region" description="Helical" evidence="7">
    <location>
        <begin position="247"/>
        <end position="268"/>
    </location>
</feature>
<dbReference type="InterPro" id="IPR035906">
    <property type="entry name" value="MetI-like_sf"/>
</dbReference>
<feature type="transmembrane region" description="Helical" evidence="7">
    <location>
        <begin position="142"/>
        <end position="164"/>
    </location>
</feature>
<protein>
    <submittedName>
        <fullName evidence="9">Trehalose transport system permease protein SugB</fullName>
    </submittedName>
</protein>
<evidence type="ECO:0000256" key="2">
    <source>
        <dbReference type="ARBA" id="ARBA00022448"/>
    </source>
</evidence>
<feature type="domain" description="ABC transmembrane type-1" evidence="8">
    <location>
        <begin position="73"/>
        <end position="263"/>
    </location>
</feature>
<dbReference type="KEGG" id="hdi:HDIA_4495"/>
<evidence type="ECO:0000256" key="7">
    <source>
        <dbReference type="RuleBase" id="RU363032"/>
    </source>
</evidence>
<comment type="subcellular location">
    <subcellularLocation>
        <location evidence="1 7">Cell membrane</location>
        <topology evidence="1 7">Multi-pass membrane protein</topology>
    </subcellularLocation>
</comment>
<dbReference type="EMBL" id="LT960614">
    <property type="protein sequence ID" value="SON58036.1"/>
    <property type="molecule type" value="Genomic_DNA"/>
</dbReference>
<name>A0A2C9DCP9_9HYPH</name>
<dbReference type="RefSeq" id="WP_099558209.1">
    <property type="nucleotide sequence ID" value="NZ_LT960614.1"/>
</dbReference>
<gene>
    <name evidence="9" type="primary">sugB_8</name>
    <name evidence="9" type="ORF">HDIA_4495</name>
</gene>
<reference evidence="10" key="1">
    <citation type="submission" date="2017-09" db="EMBL/GenBank/DDBJ databases">
        <title>Genome sequence of Nannocystis excedens DSM 71.</title>
        <authorList>
            <person name="Blom J."/>
        </authorList>
    </citation>
    <scope>NUCLEOTIDE SEQUENCE [LARGE SCALE GENOMIC DNA]</scope>
    <source>
        <strain evidence="10">type strain: E19</strain>
    </source>
</reference>
<dbReference type="OrthoDB" id="8013951at2"/>
<dbReference type="CDD" id="cd06261">
    <property type="entry name" value="TM_PBP2"/>
    <property type="match status" value="1"/>
</dbReference>
<dbReference type="Proteomes" id="UP000223606">
    <property type="component" value="Chromosome 1"/>
</dbReference>
<evidence type="ECO:0000256" key="4">
    <source>
        <dbReference type="ARBA" id="ARBA00022692"/>
    </source>
</evidence>
<dbReference type="GO" id="GO:0005886">
    <property type="term" value="C:plasma membrane"/>
    <property type="evidence" value="ECO:0007669"/>
    <property type="project" value="UniProtKB-SubCell"/>
</dbReference>
<dbReference type="InterPro" id="IPR050901">
    <property type="entry name" value="BP-dep_ABC_trans_perm"/>
</dbReference>
<feature type="transmembrane region" description="Helical" evidence="7">
    <location>
        <begin position="111"/>
        <end position="130"/>
    </location>
</feature>
<evidence type="ECO:0000313" key="9">
    <source>
        <dbReference type="EMBL" id="SON58036.1"/>
    </source>
</evidence>
<proteinExistence type="inferred from homology"/>
<evidence type="ECO:0000313" key="10">
    <source>
        <dbReference type="Proteomes" id="UP000223606"/>
    </source>
</evidence>
<dbReference type="PANTHER" id="PTHR32243:SF18">
    <property type="entry name" value="INNER MEMBRANE ABC TRANSPORTER PERMEASE PROTEIN YCJP"/>
    <property type="match status" value="1"/>
</dbReference>
<evidence type="ECO:0000259" key="8">
    <source>
        <dbReference type="PROSITE" id="PS50928"/>
    </source>
</evidence>